<reference evidence="2 3" key="1">
    <citation type="submission" date="2014-01" db="EMBL/GenBank/DDBJ databases">
        <title>Sulfitobacter donghicola JCM 14565 Genome Sequencing.</title>
        <authorList>
            <person name="Lai Q."/>
            <person name="Hong Z."/>
        </authorList>
    </citation>
    <scope>NUCLEOTIDE SEQUENCE [LARGE SCALE GENOMIC DNA]</scope>
    <source>
        <strain evidence="2 3">JCM 14565</strain>
    </source>
</reference>
<evidence type="ECO:0000256" key="1">
    <source>
        <dbReference type="SAM" id="Phobius"/>
    </source>
</evidence>
<protein>
    <submittedName>
        <fullName evidence="2">Uncharacterized protein</fullName>
    </submittedName>
</protein>
<proteinExistence type="predicted"/>
<dbReference type="EMBL" id="JAMC01000007">
    <property type="protein sequence ID" value="KEJ88316.1"/>
    <property type="molecule type" value="Genomic_DNA"/>
</dbReference>
<keyword evidence="3" id="KW-1185">Reference proteome</keyword>
<accession>A0A073IFN8</accession>
<dbReference type="Proteomes" id="UP000027734">
    <property type="component" value="Unassembled WGS sequence"/>
</dbReference>
<feature type="transmembrane region" description="Helical" evidence="1">
    <location>
        <begin position="21"/>
        <end position="37"/>
    </location>
</feature>
<dbReference type="OrthoDB" id="6199047at2"/>
<evidence type="ECO:0000313" key="3">
    <source>
        <dbReference type="Proteomes" id="UP000027734"/>
    </source>
</evidence>
<comment type="caution">
    <text evidence="2">The sequence shown here is derived from an EMBL/GenBank/DDBJ whole genome shotgun (WGS) entry which is preliminary data.</text>
</comment>
<name>A0A073IFN8_9RHOB</name>
<keyword evidence="1" id="KW-0472">Membrane</keyword>
<sequence>MSDKKPDQLDEKIDRFAEKHKLWLVIPLVIFGLMALKNPSVGIGLQLFFVWFFVWTIGKVLNAFSRLLPKSLTQYQQKAIDEAAGATLFFGGCAIIGIVLRNDNFVSDWLEEKMPGGMSLGFIDPVFASVVLLCIWVYTGYRVSR</sequence>
<keyword evidence="1" id="KW-1133">Transmembrane helix</keyword>
<dbReference type="AlphaFoldDB" id="A0A073IFN8"/>
<feature type="transmembrane region" description="Helical" evidence="1">
    <location>
        <begin position="43"/>
        <end position="62"/>
    </location>
</feature>
<organism evidence="2 3">
    <name type="scientific">Sulfitobacter donghicola DSW-25 = KCTC 12864 = JCM 14565</name>
    <dbReference type="NCBI Taxonomy" id="1300350"/>
    <lineage>
        <taxon>Bacteria</taxon>
        <taxon>Pseudomonadati</taxon>
        <taxon>Pseudomonadota</taxon>
        <taxon>Alphaproteobacteria</taxon>
        <taxon>Rhodobacterales</taxon>
        <taxon>Roseobacteraceae</taxon>
        <taxon>Sulfitobacter</taxon>
    </lineage>
</organism>
<evidence type="ECO:0000313" key="2">
    <source>
        <dbReference type="EMBL" id="KEJ88316.1"/>
    </source>
</evidence>
<gene>
    <name evidence="2" type="ORF">DSW25_16705</name>
</gene>
<feature type="transmembrane region" description="Helical" evidence="1">
    <location>
        <begin position="120"/>
        <end position="141"/>
    </location>
</feature>
<feature type="transmembrane region" description="Helical" evidence="1">
    <location>
        <begin position="83"/>
        <end position="100"/>
    </location>
</feature>
<dbReference type="RefSeq" id="WP_025059972.1">
    <property type="nucleotide sequence ID" value="NZ_JAMC01000007.1"/>
</dbReference>
<keyword evidence="1" id="KW-0812">Transmembrane</keyword>